<feature type="domain" description="Aerobactin siderophore biosynthesis IucA/IucC-like C-terminal" evidence="3">
    <location>
        <begin position="422"/>
        <end position="593"/>
    </location>
</feature>
<proteinExistence type="predicted"/>
<dbReference type="PANTHER" id="PTHR34384">
    <property type="entry name" value="L-2,3-DIAMINOPROPANOATE--CITRATE LIGASE"/>
    <property type="match status" value="1"/>
</dbReference>
<evidence type="ECO:0000259" key="2">
    <source>
        <dbReference type="Pfam" id="PF04183"/>
    </source>
</evidence>
<dbReference type="PANTHER" id="PTHR34384:SF6">
    <property type="entry name" value="STAPHYLOFERRIN B SYNTHASE"/>
    <property type="match status" value="1"/>
</dbReference>
<evidence type="ECO:0000313" key="5">
    <source>
        <dbReference type="Proteomes" id="UP001256400"/>
    </source>
</evidence>
<reference evidence="4" key="1">
    <citation type="submission" date="2023-09" db="EMBL/GenBank/DDBJ databases">
        <title>Acinetobacter soli.</title>
        <authorList>
            <person name="Kim B."/>
            <person name="Kim D."/>
            <person name="Park D."/>
        </authorList>
    </citation>
    <scope>NUCLEOTIDE SEQUENCE</scope>
    <source>
        <strain evidence="4">2023.05</strain>
    </source>
</reference>
<accession>A0AB38YWN2</accession>
<evidence type="ECO:0000256" key="1">
    <source>
        <dbReference type="ARBA" id="ARBA00004924"/>
    </source>
</evidence>
<protein>
    <submittedName>
        <fullName evidence="4">IucA/IucC family protein</fullName>
    </submittedName>
</protein>
<evidence type="ECO:0000259" key="3">
    <source>
        <dbReference type="Pfam" id="PF06276"/>
    </source>
</evidence>
<dbReference type="InterPro" id="IPR022770">
    <property type="entry name" value="IucA/IucC-like_C"/>
</dbReference>
<dbReference type="Gene3D" id="6.10.250.3370">
    <property type="match status" value="1"/>
</dbReference>
<dbReference type="GO" id="GO:0016881">
    <property type="term" value="F:acid-amino acid ligase activity"/>
    <property type="evidence" value="ECO:0007669"/>
    <property type="project" value="UniProtKB-ARBA"/>
</dbReference>
<gene>
    <name evidence="4" type="ORF">RHP80_15500</name>
</gene>
<dbReference type="InterPro" id="IPR037455">
    <property type="entry name" value="LucA/IucC-like"/>
</dbReference>
<dbReference type="InterPro" id="IPR007310">
    <property type="entry name" value="Aerobactin_biosyn_IucA/IucC_N"/>
</dbReference>
<dbReference type="Gene3D" id="1.10.510.40">
    <property type="match status" value="1"/>
</dbReference>
<dbReference type="GO" id="GO:0019290">
    <property type="term" value="P:siderophore biosynthetic process"/>
    <property type="evidence" value="ECO:0007669"/>
    <property type="project" value="InterPro"/>
</dbReference>
<name>A0AB38YWN2_9GAMM</name>
<sequence>MGNLNSSALHEYRVSSPSIAWQQPDQSAIEQVEQRVIKQLLQALIYEDIVQVFEHDGTFEIQVTDQQQAVIYRAYGQRYLSFGLIRFNHAPVIRIDARGVSQPARLNGVLNEIVRAIPNAQKCEDFLMEIKRTFMHDVQSISYKQAYPLPASQYCYDQLETYLMDGHPYHPCYKSRVGFSLLDNAKYGVEYAEPIHLVWLAVHHSLVKRQTSISASQDHTKIAQLSPKDRAEFQATLIQKTESPDEFIWLPVHPWQWENTLIPIFFEELSAGQLIYLGRGETAYVAQQSLRTLTNLKQPEQPYIKLSMSLTNTSSSRILATHAAMNGPLITDWLQALMDQSPIAQALDFAILRETHATALDFTQLPSSHAQQAYGTIGSLWRESVHCYLREGEDAMPLNGVGHLQLNGQLLIQPWLDQYGAEQWLEQFLSVTIQPILFFLYAEGIGTESHGQNMILVHRNGWPTRIILKDFHDGVRFSPQHLTHPNQFPTLHALPKEHAKANRMSFIETEDVNLVRDFSCACLFFVALSDIAISLHQQLNLDEQIFWSKVAGVIHTFQRQYPEHQSRYEIFDVFAKEYCIESLTKRRLFGDAEIQLKQVQNPLYRFRVWQAKEQTA</sequence>
<dbReference type="Pfam" id="PF06276">
    <property type="entry name" value="FhuF"/>
    <property type="match status" value="1"/>
</dbReference>
<comment type="pathway">
    <text evidence="1">Siderophore biosynthesis.</text>
</comment>
<dbReference type="AlphaFoldDB" id="A0AB38YWN2"/>
<feature type="domain" description="Aerobactin siderophore biosynthesis IucA/IucC N-terminal" evidence="2">
    <location>
        <begin position="156"/>
        <end position="401"/>
    </location>
</feature>
<dbReference type="EMBL" id="CP134206">
    <property type="protein sequence ID" value="WND05559.1"/>
    <property type="molecule type" value="Genomic_DNA"/>
</dbReference>
<dbReference type="RefSeq" id="WP_025095756.1">
    <property type="nucleotide sequence ID" value="NZ_BKFD01000021.1"/>
</dbReference>
<dbReference type="Proteomes" id="UP001256400">
    <property type="component" value="Chromosome"/>
</dbReference>
<dbReference type="Pfam" id="PF04183">
    <property type="entry name" value="IucA_IucC"/>
    <property type="match status" value="1"/>
</dbReference>
<evidence type="ECO:0000313" key="4">
    <source>
        <dbReference type="EMBL" id="WND05559.1"/>
    </source>
</evidence>
<organism evidence="4 5">
    <name type="scientific">Acinetobacter soli</name>
    <dbReference type="NCBI Taxonomy" id="487316"/>
    <lineage>
        <taxon>Bacteria</taxon>
        <taxon>Pseudomonadati</taxon>
        <taxon>Pseudomonadota</taxon>
        <taxon>Gammaproteobacteria</taxon>
        <taxon>Moraxellales</taxon>
        <taxon>Moraxellaceae</taxon>
        <taxon>Acinetobacter</taxon>
    </lineage>
</organism>